<dbReference type="AlphaFoldDB" id="A0A508ANZ7"/>
<proteinExistence type="predicted"/>
<dbReference type="EMBL" id="VICD02000161">
    <property type="protein sequence ID" value="KAB8188886.1"/>
    <property type="molecule type" value="Genomic_DNA"/>
</dbReference>
<dbReference type="Proteomes" id="UP000320431">
    <property type="component" value="Unassembled WGS sequence"/>
</dbReference>
<gene>
    <name evidence="1" type="ORF">FKV24_009770</name>
</gene>
<evidence type="ECO:0000313" key="2">
    <source>
        <dbReference type="Proteomes" id="UP000320431"/>
    </source>
</evidence>
<dbReference type="InterPro" id="IPR021070">
    <property type="entry name" value="Killing_trait_RebB"/>
</dbReference>
<name>A0A508ANZ7_9GAMM</name>
<evidence type="ECO:0008006" key="3">
    <source>
        <dbReference type="Google" id="ProtNLM"/>
    </source>
</evidence>
<evidence type="ECO:0000313" key="1">
    <source>
        <dbReference type="EMBL" id="KAB8188886.1"/>
    </source>
</evidence>
<reference evidence="1 2" key="1">
    <citation type="submission" date="2019-10" db="EMBL/GenBank/DDBJ databases">
        <title>Lysobacter alkalisoli sp. nov., isolated from saline-alkaline soil.</title>
        <authorList>
            <person name="Sun J.-Q."/>
        </authorList>
    </citation>
    <scope>NUCLEOTIDE SEQUENCE [LARGE SCALE GENOMIC DNA]</scope>
    <source>
        <strain evidence="1 2">KCTC 42381</strain>
    </source>
</reference>
<comment type="caution">
    <text evidence="1">The sequence shown here is derived from an EMBL/GenBank/DDBJ whole genome shotgun (WGS) entry which is preliminary data.</text>
</comment>
<accession>A0A508ANZ7</accession>
<protein>
    <recommendedName>
        <fullName evidence="3">R body protein RebB-like protein</fullName>
    </recommendedName>
</protein>
<sequence>MASPTSVNDQITDSVTQANVKPVAEAPAMAMATIYQAMAHATAILYENAVAAQQQQEAQMQAALIQGVMQIYSLDTTASPDTGLSPQQVAENLAALKKTANIAAINSQVVEAVKFNLRSVLDNAGDFSFGVRSTAEAMQASLDDINAASYRNCMHTLQLAATAVCLRAMLAEPDKADAYAKVLNQIRGLT</sequence>
<dbReference type="Pfam" id="PF11747">
    <property type="entry name" value="RebB"/>
    <property type="match status" value="1"/>
</dbReference>
<organism evidence="1 2">
    <name type="scientific">Marilutibacter maris</name>
    <dbReference type="NCBI Taxonomy" id="1605891"/>
    <lineage>
        <taxon>Bacteria</taxon>
        <taxon>Pseudomonadati</taxon>
        <taxon>Pseudomonadota</taxon>
        <taxon>Gammaproteobacteria</taxon>
        <taxon>Lysobacterales</taxon>
        <taxon>Lysobacteraceae</taxon>
        <taxon>Marilutibacter</taxon>
    </lineage>
</organism>